<protein>
    <recommendedName>
        <fullName evidence="4">SH3b domain-containing protein</fullName>
    </recommendedName>
</protein>
<keyword evidence="3" id="KW-1185">Reference proteome</keyword>
<feature type="signal peptide" evidence="1">
    <location>
        <begin position="1"/>
        <end position="24"/>
    </location>
</feature>
<feature type="chain" id="PRO_5045189389" description="SH3b domain-containing protein" evidence="1">
    <location>
        <begin position="25"/>
        <end position="209"/>
    </location>
</feature>
<proteinExistence type="predicted"/>
<accession>A0ABY5LUX9</accession>
<evidence type="ECO:0000313" key="3">
    <source>
        <dbReference type="Proteomes" id="UP001057561"/>
    </source>
</evidence>
<evidence type="ECO:0000313" key="2">
    <source>
        <dbReference type="EMBL" id="UUO15818.1"/>
    </source>
</evidence>
<keyword evidence="1" id="KW-0732">Signal</keyword>
<organism evidence="2 3">
    <name type="scientific">Dolichospermum heterosporum TAC447</name>
    <dbReference type="NCBI Taxonomy" id="747523"/>
    <lineage>
        <taxon>Bacteria</taxon>
        <taxon>Bacillati</taxon>
        <taxon>Cyanobacteriota</taxon>
        <taxon>Cyanophyceae</taxon>
        <taxon>Nostocales</taxon>
        <taxon>Aphanizomenonaceae</taxon>
        <taxon>Dolichospermum</taxon>
        <taxon>Dolichospermum heterosporum</taxon>
    </lineage>
</organism>
<dbReference type="Proteomes" id="UP001057561">
    <property type="component" value="Chromosome"/>
</dbReference>
<dbReference type="EMBL" id="CP099464">
    <property type="protein sequence ID" value="UUO15818.1"/>
    <property type="molecule type" value="Genomic_DNA"/>
</dbReference>
<name>A0ABY5LUX9_9CYAN</name>
<evidence type="ECO:0000256" key="1">
    <source>
        <dbReference type="SAM" id="SignalP"/>
    </source>
</evidence>
<evidence type="ECO:0008006" key="4">
    <source>
        <dbReference type="Google" id="ProtNLM"/>
    </source>
</evidence>
<reference evidence="2" key="1">
    <citation type="submission" date="2022-06" db="EMBL/GenBank/DDBJ databases">
        <title>Nostosin G and Spiroidesin B from the Cyanobacterium Dolichospermum sp. NIES-1697.</title>
        <authorList>
            <person name="Phan C.-S."/>
            <person name="Mehjabin J.J."/>
            <person name="Anas A.R.J."/>
            <person name="Hayasaka M."/>
            <person name="Onoki R."/>
            <person name="Wang J."/>
            <person name="Umezawa T."/>
            <person name="Washio K."/>
            <person name="Morikawa M."/>
            <person name="Okino T."/>
        </authorList>
    </citation>
    <scope>NUCLEOTIDE SEQUENCE</scope>
    <source>
        <strain evidence="2">NIES-1697</strain>
    </source>
</reference>
<dbReference type="RefSeq" id="WP_257121381.1">
    <property type="nucleotide sequence ID" value="NZ_CP099464.1"/>
</dbReference>
<sequence length="209" mass="23277">MNLKILLTAAIMTCIVTTATQAKADTYRAGKFTVTINANTYVGCDAKGNCIKLEDGTGWQDNGYRGMTWSNGDYYYSISWKEDSDDGMYLMIVNKSKLILAEKLVAVSENTPKVELKWAIWCDVVNIKSGQLALRFTPNGKSRAGLNNGNHVLLRKQEGIWAYVDVIRGPNKKVKGLKGWVNSNYLSCTKEPQVVNPAIKLYNLCVLPR</sequence>
<gene>
    <name evidence="2" type="ORF">NG743_01800</name>
</gene>